<dbReference type="EMBL" id="BMJQ01000008">
    <property type="protein sequence ID" value="GGF25023.1"/>
    <property type="molecule type" value="Genomic_DNA"/>
</dbReference>
<dbReference type="RefSeq" id="WP_189047837.1">
    <property type="nucleotide sequence ID" value="NZ_BMJQ01000008.1"/>
</dbReference>
<dbReference type="SUPFAM" id="SSF51735">
    <property type="entry name" value="NAD(P)-binding Rossmann-fold domains"/>
    <property type="match status" value="1"/>
</dbReference>
<dbReference type="GO" id="GO:0016491">
    <property type="term" value="F:oxidoreductase activity"/>
    <property type="evidence" value="ECO:0007669"/>
    <property type="project" value="UniProtKB-KW"/>
</dbReference>
<dbReference type="PRINTS" id="PR00081">
    <property type="entry name" value="GDHRDH"/>
</dbReference>
<protein>
    <submittedName>
        <fullName evidence="3">Oxidoreductase</fullName>
    </submittedName>
</protein>
<evidence type="ECO:0000256" key="2">
    <source>
        <dbReference type="ARBA" id="ARBA00023002"/>
    </source>
</evidence>
<organism evidence="3 4">
    <name type="scientific">Aliidongia dinghuensis</name>
    <dbReference type="NCBI Taxonomy" id="1867774"/>
    <lineage>
        <taxon>Bacteria</taxon>
        <taxon>Pseudomonadati</taxon>
        <taxon>Pseudomonadota</taxon>
        <taxon>Alphaproteobacteria</taxon>
        <taxon>Rhodospirillales</taxon>
        <taxon>Dongiaceae</taxon>
        <taxon>Aliidongia</taxon>
    </lineage>
</organism>
<dbReference type="InterPro" id="IPR036291">
    <property type="entry name" value="NAD(P)-bd_dom_sf"/>
</dbReference>
<reference evidence="3" key="2">
    <citation type="submission" date="2020-09" db="EMBL/GenBank/DDBJ databases">
        <authorList>
            <person name="Sun Q."/>
            <person name="Zhou Y."/>
        </authorList>
    </citation>
    <scope>NUCLEOTIDE SEQUENCE</scope>
    <source>
        <strain evidence="3">CGMCC 1.15725</strain>
    </source>
</reference>
<comment type="caution">
    <text evidence="3">The sequence shown here is derived from an EMBL/GenBank/DDBJ whole genome shotgun (WGS) entry which is preliminary data.</text>
</comment>
<dbReference type="PANTHER" id="PTHR44196:SF1">
    <property type="entry name" value="DEHYDROGENASE_REDUCTASE SDR FAMILY MEMBER 7B"/>
    <property type="match status" value="1"/>
</dbReference>
<dbReference type="AlphaFoldDB" id="A0A8J2YUS5"/>
<dbReference type="Proteomes" id="UP000646365">
    <property type="component" value="Unassembled WGS sequence"/>
</dbReference>
<keyword evidence="2" id="KW-0560">Oxidoreductase</keyword>
<dbReference type="PANTHER" id="PTHR44196">
    <property type="entry name" value="DEHYDROGENASE/REDUCTASE SDR FAMILY MEMBER 7B"/>
    <property type="match status" value="1"/>
</dbReference>
<sequence>MAGIREESGQRGGRLAGRVALVTGASRGIGAAVARCFAAEGAHCVLVARTVGALEEVDDQVRALGGSATLVPLDLREFDKIDQMGAALYERFGRLDILVGNAGHLGSLGPMSHQDPKVFQQVIETNLLANWRLIRAMEPLLKLAPAGRALFTGCAAGREPIAYWSAYAVSKAALEMMVHVWAAELTKTNVRVGLVDPGPVATKLRRTAFPGEDQAIMAQPDEIASLFLDRVLV</sequence>
<proteinExistence type="inferred from homology"/>
<evidence type="ECO:0000256" key="1">
    <source>
        <dbReference type="ARBA" id="ARBA00006484"/>
    </source>
</evidence>
<dbReference type="InterPro" id="IPR002347">
    <property type="entry name" value="SDR_fam"/>
</dbReference>
<gene>
    <name evidence="3" type="ORF">GCM10011611_33850</name>
</gene>
<keyword evidence="4" id="KW-1185">Reference proteome</keyword>
<dbReference type="Gene3D" id="3.40.50.720">
    <property type="entry name" value="NAD(P)-binding Rossmann-like Domain"/>
    <property type="match status" value="1"/>
</dbReference>
<dbReference type="GO" id="GO:0016020">
    <property type="term" value="C:membrane"/>
    <property type="evidence" value="ECO:0007669"/>
    <property type="project" value="TreeGrafter"/>
</dbReference>
<evidence type="ECO:0000313" key="4">
    <source>
        <dbReference type="Proteomes" id="UP000646365"/>
    </source>
</evidence>
<accession>A0A8J2YUS5</accession>
<reference evidence="3" key="1">
    <citation type="journal article" date="2014" name="Int. J. Syst. Evol. Microbiol.">
        <title>Complete genome sequence of Corynebacterium casei LMG S-19264T (=DSM 44701T), isolated from a smear-ripened cheese.</title>
        <authorList>
            <consortium name="US DOE Joint Genome Institute (JGI-PGF)"/>
            <person name="Walter F."/>
            <person name="Albersmeier A."/>
            <person name="Kalinowski J."/>
            <person name="Ruckert C."/>
        </authorList>
    </citation>
    <scope>NUCLEOTIDE SEQUENCE</scope>
    <source>
        <strain evidence="3">CGMCC 1.15725</strain>
    </source>
</reference>
<dbReference type="Pfam" id="PF00106">
    <property type="entry name" value="adh_short"/>
    <property type="match status" value="1"/>
</dbReference>
<evidence type="ECO:0000313" key="3">
    <source>
        <dbReference type="EMBL" id="GGF25023.1"/>
    </source>
</evidence>
<name>A0A8J2YUS5_9PROT</name>
<comment type="similarity">
    <text evidence="1">Belongs to the short-chain dehydrogenases/reductases (SDR) family.</text>
</comment>